<comment type="caution">
    <text evidence="2">The sequence shown here is derived from an EMBL/GenBank/DDBJ whole genome shotgun (WGS) entry which is preliminary data.</text>
</comment>
<gene>
    <name evidence="2" type="ORF">LTR25_003748</name>
</gene>
<organism evidence="2 3">
    <name type="scientific">Vermiconidia calcicola</name>
    <dbReference type="NCBI Taxonomy" id="1690605"/>
    <lineage>
        <taxon>Eukaryota</taxon>
        <taxon>Fungi</taxon>
        <taxon>Dikarya</taxon>
        <taxon>Ascomycota</taxon>
        <taxon>Pezizomycotina</taxon>
        <taxon>Dothideomycetes</taxon>
        <taxon>Dothideomycetidae</taxon>
        <taxon>Mycosphaerellales</taxon>
        <taxon>Extremaceae</taxon>
        <taxon>Vermiconidia</taxon>
    </lineage>
</organism>
<keyword evidence="1" id="KW-0812">Transmembrane</keyword>
<keyword evidence="3" id="KW-1185">Reference proteome</keyword>
<evidence type="ECO:0000313" key="3">
    <source>
        <dbReference type="Proteomes" id="UP001345827"/>
    </source>
</evidence>
<reference evidence="2 3" key="1">
    <citation type="submission" date="2023-06" db="EMBL/GenBank/DDBJ databases">
        <title>Black Yeasts Isolated from many extreme environments.</title>
        <authorList>
            <person name="Coleine C."/>
            <person name="Stajich J.E."/>
            <person name="Selbmann L."/>
        </authorList>
    </citation>
    <scope>NUCLEOTIDE SEQUENCE [LARGE SCALE GENOMIC DNA]</scope>
    <source>
        <strain evidence="2 3">CCFEE 5887</strain>
    </source>
</reference>
<keyword evidence="1" id="KW-1133">Transmembrane helix</keyword>
<evidence type="ECO:0000256" key="1">
    <source>
        <dbReference type="SAM" id="Phobius"/>
    </source>
</evidence>
<feature type="transmembrane region" description="Helical" evidence="1">
    <location>
        <begin position="120"/>
        <end position="143"/>
    </location>
</feature>
<dbReference type="AlphaFoldDB" id="A0AAV9QGI7"/>
<keyword evidence="1" id="KW-0472">Membrane</keyword>
<accession>A0AAV9QGI7</accession>
<sequence>MEGTDRELLHDNPLNVKIEPMEDQALASTTLTPQTSKTESSTPRWQSPTLIRTVVEAISLIAFSQVLWRYMQYTREHKSNTHENCKTNAQILYERGLAQCNADAARRLRGGALGMNWLEAVAAMVLFAGCQYLVWLAQGWLIVRICFIMNKNKA</sequence>
<proteinExistence type="predicted"/>
<evidence type="ECO:0000313" key="2">
    <source>
        <dbReference type="EMBL" id="KAK5540043.1"/>
    </source>
</evidence>
<dbReference type="EMBL" id="JAXLQG010000005">
    <property type="protein sequence ID" value="KAK5540043.1"/>
    <property type="molecule type" value="Genomic_DNA"/>
</dbReference>
<name>A0AAV9QGI7_9PEZI</name>
<protein>
    <submittedName>
        <fullName evidence="2">Uncharacterized protein</fullName>
    </submittedName>
</protein>
<dbReference type="Proteomes" id="UP001345827">
    <property type="component" value="Unassembled WGS sequence"/>
</dbReference>